<dbReference type="EMBL" id="DSDY01000004">
    <property type="protein sequence ID" value="HDS10012.1"/>
    <property type="molecule type" value="Genomic_DNA"/>
</dbReference>
<organism evidence="6">
    <name type="scientific">Fervidicoccus fontis</name>
    <dbReference type="NCBI Taxonomy" id="683846"/>
    <lineage>
        <taxon>Archaea</taxon>
        <taxon>Thermoproteota</taxon>
        <taxon>Thermoprotei</taxon>
        <taxon>Fervidicoccales</taxon>
        <taxon>Fervidicoccaceae</taxon>
        <taxon>Fervidicoccus</taxon>
    </lineage>
</organism>
<dbReference type="InterPro" id="IPR000241">
    <property type="entry name" value="RlmKL-like_Mtase"/>
</dbReference>
<dbReference type="CDD" id="cd11715">
    <property type="entry name" value="THUMP_AdoMetMT"/>
    <property type="match status" value="1"/>
</dbReference>
<evidence type="ECO:0000313" key="6">
    <source>
        <dbReference type="EMBL" id="HDS10012.1"/>
    </source>
</evidence>
<comment type="subcellular location">
    <subcellularLocation>
        <location evidence="1">Cytoplasm</location>
    </subcellularLocation>
</comment>
<keyword evidence="3" id="KW-0819">tRNA processing</keyword>
<keyword evidence="6" id="KW-0808">Transferase</keyword>
<evidence type="ECO:0000256" key="1">
    <source>
        <dbReference type="ARBA" id="ARBA00004496"/>
    </source>
</evidence>
<dbReference type="PANTHER" id="PTHR14911:SF13">
    <property type="entry name" value="TRNA (GUANINE(6)-N2)-METHYLTRANSFERASE THUMP3"/>
    <property type="match status" value="1"/>
</dbReference>
<evidence type="ECO:0000256" key="3">
    <source>
        <dbReference type="ARBA" id="ARBA00022694"/>
    </source>
</evidence>
<dbReference type="SUPFAM" id="SSF53335">
    <property type="entry name" value="S-adenosyl-L-methionine-dependent methyltransferases"/>
    <property type="match status" value="1"/>
</dbReference>
<dbReference type="SUPFAM" id="SSF143437">
    <property type="entry name" value="THUMP domain-like"/>
    <property type="match status" value="1"/>
</dbReference>
<gene>
    <name evidence="6" type="ORF">ENO04_00075</name>
</gene>
<dbReference type="AlphaFoldDB" id="A0A7C1IH77"/>
<dbReference type="InterPro" id="IPR029063">
    <property type="entry name" value="SAM-dependent_MTases_sf"/>
</dbReference>
<dbReference type="PROSITE" id="PS51165">
    <property type="entry name" value="THUMP"/>
    <property type="match status" value="1"/>
</dbReference>
<evidence type="ECO:0000256" key="4">
    <source>
        <dbReference type="PROSITE-ProRule" id="PRU00529"/>
    </source>
</evidence>
<sequence>MLLITKTVPGLEDLLVNELAGIGKSAEAKVINRGVCIATISDDKITALIDQSRFLTSASMIVGQGVIDENLESLQAIAREIEWEKYIPTNSTIAVRTERVGQHRFTSIDASRGVGEVVLNKLKSKGFEAKVHLNAPNYVITVDIINYNAYIGIRLAGEESLHRKWYRVYEHIASLKPTIANALLELGDLRDKETLLDPVCGGGTIPIEATLYHEDIVAVCNDVSKKAIDGARRNAVAAGVEKRIIFKNIDVKELSSRLSPKSIDLIAADPPFGIRMGSLVDSQVVVKNILGLAKQVLSEEGRLSIIYPFRDFIETESENIGLEIRHSRKILHGDLESWIIVLAL</sequence>
<dbReference type="GO" id="GO:0005737">
    <property type="term" value="C:cytoplasm"/>
    <property type="evidence" value="ECO:0007669"/>
    <property type="project" value="UniProtKB-SubCell"/>
</dbReference>
<evidence type="ECO:0000256" key="2">
    <source>
        <dbReference type="ARBA" id="ARBA00022603"/>
    </source>
</evidence>
<dbReference type="Gene3D" id="3.40.50.150">
    <property type="entry name" value="Vaccinia Virus protein VP39"/>
    <property type="match status" value="1"/>
</dbReference>
<name>A0A7C1IH77_9CREN</name>
<dbReference type="PANTHER" id="PTHR14911">
    <property type="entry name" value="THUMP DOMAIN-CONTAINING"/>
    <property type="match status" value="1"/>
</dbReference>
<proteinExistence type="predicted"/>
<keyword evidence="2 6" id="KW-0489">Methyltransferase</keyword>
<dbReference type="PRINTS" id="PR00507">
    <property type="entry name" value="N12N6MTFRASE"/>
</dbReference>
<protein>
    <submittedName>
        <fullName evidence="6">Methyltransferase domain-containing protein</fullName>
    </submittedName>
</protein>
<dbReference type="GO" id="GO:0016423">
    <property type="term" value="F:tRNA (guanine) methyltransferase activity"/>
    <property type="evidence" value="ECO:0007669"/>
    <property type="project" value="TreeGrafter"/>
</dbReference>
<accession>A0A7C1IH77</accession>
<dbReference type="InterPro" id="IPR004114">
    <property type="entry name" value="THUMP_dom"/>
</dbReference>
<dbReference type="GO" id="GO:0003723">
    <property type="term" value="F:RNA binding"/>
    <property type="evidence" value="ECO:0007669"/>
    <property type="project" value="UniProtKB-UniRule"/>
</dbReference>
<dbReference type="Pfam" id="PF02926">
    <property type="entry name" value="THUMP"/>
    <property type="match status" value="1"/>
</dbReference>
<dbReference type="PROSITE" id="PS00092">
    <property type="entry name" value="N6_MTASE"/>
    <property type="match status" value="1"/>
</dbReference>
<dbReference type="InterPro" id="IPR002052">
    <property type="entry name" value="DNA_methylase_N6_adenine_CS"/>
</dbReference>
<dbReference type="GO" id="GO:0030488">
    <property type="term" value="P:tRNA methylation"/>
    <property type="evidence" value="ECO:0007669"/>
    <property type="project" value="TreeGrafter"/>
</dbReference>
<reference evidence="6" key="1">
    <citation type="journal article" date="2020" name="mSystems">
        <title>Genome- and Community-Level Interaction Insights into Carbon Utilization and Element Cycling Functions of Hydrothermarchaeota in Hydrothermal Sediment.</title>
        <authorList>
            <person name="Zhou Z."/>
            <person name="Liu Y."/>
            <person name="Xu W."/>
            <person name="Pan J."/>
            <person name="Luo Z.H."/>
            <person name="Li M."/>
        </authorList>
    </citation>
    <scope>NUCLEOTIDE SEQUENCE [LARGE SCALE GENOMIC DNA]</scope>
    <source>
        <strain evidence="6">SpSt-123</strain>
    </source>
</reference>
<dbReference type="Pfam" id="PF01170">
    <property type="entry name" value="UPF0020"/>
    <property type="match status" value="1"/>
</dbReference>
<dbReference type="Gene3D" id="3.30.2130.30">
    <property type="match status" value="1"/>
</dbReference>
<comment type="caution">
    <text evidence="6">The sequence shown here is derived from an EMBL/GenBank/DDBJ whole genome shotgun (WGS) entry which is preliminary data.</text>
</comment>
<evidence type="ECO:0000259" key="5">
    <source>
        <dbReference type="PROSITE" id="PS51165"/>
    </source>
</evidence>
<keyword evidence="4" id="KW-0694">RNA-binding</keyword>
<dbReference type="SMART" id="SM00981">
    <property type="entry name" value="THUMP"/>
    <property type="match status" value="1"/>
</dbReference>
<feature type="domain" description="THUMP" evidence="5">
    <location>
        <begin position="43"/>
        <end position="155"/>
    </location>
</feature>